<dbReference type="PANTHER" id="PTHR30506">
    <property type="entry name" value="INNER MEMBRANE PROTEIN"/>
    <property type="match status" value="1"/>
</dbReference>
<accession>A0ABT3FKZ2</accession>
<evidence type="ECO:0000256" key="1">
    <source>
        <dbReference type="ARBA" id="ARBA00004651"/>
    </source>
</evidence>
<dbReference type="PANTHER" id="PTHR30506:SF3">
    <property type="entry name" value="UPF0126 INNER MEMBRANE PROTEIN YADS-RELATED"/>
    <property type="match status" value="1"/>
</dbReference>
<protein>
    <submittedName>
        <fullName evidence="9">TRIC cation channel family protein</fullName>
    </submittedName>
</protein>
<keyword evidence="4 7" id="KW-0812">Transmembrane</keyword>
<dbReference type="Proteomes" id="UP001207930">
    <property type="component" value="Unassembled WGS sequence"/>
</dbReference>
<feature type="transmembrane region" description="Helical" evidence="7">
    <location>
        <begin position="171"/>
        <end position="192"/>
    </location>
</feature>
<keyword evidence="5 7" id="KW-1133">Transmembrane helix</keyword>
<evidence type="ECO:0000256" key="4">
    <source>
        <dbReference type="ARBA" id="ARBA00022692"/>
    </source>
</evidence>
<dbReference type="InterPro" id="IPR005115">
    <property type="entry name" value="Gly_transporter"/>
</dbReference>
<feature type="transmembrane region" description="Helical" evidence="7">
    <location>
        <begin position="88"/>
        <end position="107"/>
    </location>
</feature>
<comment type="subcellular location">
    <subcellularLocation>
        <location evidence="1">Cell membrane</location>
        <topology evidence="1">Multi-pass membrane protein</topology>
    </subcellularLocation>
</comment>
<feature type="domain" description="Glycine transporter" evidence="8">
    <location>
        <begin position="91"/>
        <end position="162"/>
    </location>
</feature>
<gene>
    <name evidence="9" type="ORF">OKA04_05840</name>
</gene>
<keyword evidence="10" id="KW-1185">Reference proteome</keyword>
<reference evidence="9 10" key="1">
    <citation type="submission" date="2022-10" db="EMBL/GenBank/DDBJ databases">
        <title>Luteolibacter flavescens strain MCCC 1K03193, whole genome shotgun sequencing project.</title>
        <authorList>
            <person name="Zhao G."/>
            <person name="Shen L."/>
        </authorList>
    </citation>
    <scope>NUCLEOTIDE SEQUENCE [LARGE SCALE GENOMIC DNA]</scope>
    <source>
        <strain evidence="9 10">MCCC 1K03193</strain>
    </source>
</reference>
<evidence type="ECO:0000313" key="9">
    <source>
        <dbReference type="EMBL" id="MCW1884244.1"/>
    </source>
</evidence>
<evidence type="ECO:0000256" key="6">
    <source>
        <dbReference type="ARBA" id="ARBA00023136"/>
    </source>
</evidence>
<keyword evidence="6 7" id="KW-0472">Membrane</keyword>
<proteinExistence type="inferred from homology"/>
<evidence type="ECO:0000256" key="5">
    <source>
        <dbReference type="ARBA" id="ARBA00022989"/>
    </source>
</evidence>
<name>A0ABT3FKZ2_9BACT</name>
<feature type="transmembrane region" description="Helical" evidence="7">
    <location>
        <begin position="147"/>
        <end position="165"/>
    </location>
</feature>
<evidence type="ECO:0000256" key="2">
    <source>
        <dbReference type="ARBA" id="ARBA00008193"/>
    </source>
</evidence>
<dbReference type="RefSeq" id="WP_264500205.1">
    <property type="nucleotide sequence ID" value="NZ_JAPDDS010000003.1"/>
</dbReference>
<keyword evidence="3" id="KW-1003">Cell membrane</keyword>
<feature type="domain" description="Glycine transporter" evidence="8">
    <location>
        <begin position="5"/>
        <end position="76"/>
    </location>
</feature>
<organism evidence="9 10">
    <name type="scientific">Luteolibacter flavescens</name>
    <dbReference type="NCBI Taxonomy" id="1859460"/>
    <lineage>
        <taxon>Bacteria</taxon>
        <taxon>Pseudomonadati</taxon>
        <taxon>Verrucomicrobiota</taxon>
        <taxon>Verrucomicrobiia</taxon>
        <taxon>Verrucomicrobiales</taxon>
        <taxon>Verrucomicrobiaceae</taxon>
        <taxon>Luteolibacter</taxon>
    </lineage>
</organism>
<comment type="similarity">
    <text evidence="2">Belongs to the UPF0126 family.</text>
</comment>
<sequence length="198" mass="21313">MLHLWEILGTLVFCVSGAIAAREKEMDWFGMFVVGLITGTGGGLLRSVLIGDVPPRMLTDPLPFLLALGAVVIALLGAAWWRKIRRVVSTVDALGLGLFTVTGIRIAESKGLPWWSCLALGVITATFGGLLRDVLRNDVPLVLRKEIYATASLIGGLAMLGMTHLRWPDGAVLVTTTAIIVTIRLLAIRYAIHQSQDG</sequence>
<dbReference type="EMBL" id="JAPDDS010000003">
    <property type="protein sequence ID" value="MCW1884244.1"/>
    <property type="molecule type" value="Genomic_DNA"/>
</dbReference>
<dbReference type="Pfam" id="PF03458">
    <property type="entry name" value="Gly_transporter"/>
    <property type="match status" value="2"/>
</dbReference>
<feature type="transmembrane region" description="Helical" evidence="7">
    <location>
        <begin position="62"/>
        <end position="81"/>
    </location>
</feature>
<evidence type="ECO:0000256" key="7">
    <source>
        <dbReference type="SAM" id="Phobius"/>
    </source>
</evidence>
<evidence type="ECO:0000259" key="8">
    <source>
        <dbReference type="Pfam" id="PF03458"/>
    </source>
</evidence>
<comment type="caution">
    <text evidence="9">The sequence shown here is derived from an EMBL/GenBank/DDBJ whole genome shotgun (WGS) entry which is preliminary data.</text>
</comment>
<evidence type="ECO:0000256" key="3">
    <source>
        <dbReference type="ARBA" id="ARBA00022475"/>
    </source>
</evidence>
<evidence type="ECO:0000313" key="10">
    <source>
        <dbReference type="Proteomes" id="UP001207930"/>
    </source>
</evidence>
<feature type="transmembrane region" description="Helical" evidence="7">
    <location>
        <begin position="113"/>
        <end position="135"/>
    </location>
</feature>